<comment type="caution">
    <text evidence="8">The sequence shown here is derived from an EMBL/GenBank/DDBJ whole genome shotgun (WGS) entry which is preliminary data.</text>
</comment>
<protein>
    <submittedName>
        <fullName evidence="8">Putative Amino acid transporter</fullName>
    </submittedName>
</protein>
<dbReference type="Pfam" id="PF01490">
    <property type="entry name" value="Aa_trans"/>
    <property type="match status" value="1"/>
</dbReference>
<dbReference type="Proteomes" id="UP000036987">
    <property type="component" value="Unassembled WGS sequence"/>
</dbReference>
<dbReference type="GO" id="GO:0005774">
    <property type="term" value="C:vacuolar membrane"/>
    <property type="evidence" value="ECO:0000318"/>
    <property type="project" value="GO_Central"/>
</dbReference>
<keyword evidence="2 6" id="KW-0812">Transmembrane</keyword>
<keyword evidence="3" id="KW-0029">Amino-acid transport</keyword>
<keyword evidence="5 6" id="KW-0472">Membrane</keyword>
<dbReference type="OMA" id="WIRNISK"/>
<evidence type="ECO:0000256" key="2">
    <source>
        <dbReference type="ARBA" id="ARBA00022692"/>
    </source>
</evidence>
<name>A0A0K9PQY1_ZOSMR</name>
<dbReference type="EMBL" id="LFYR01000676">
    <property type="protein sequence ID" value="KMZ71391.1"/>
    <property type="molecule type" value="Genomic_DNA"/>
</dbReference>
<accession>A0A0K9PQY1</accession>
<dbReference type="OrthoDB" id="1684102at2759"/>
<keyword evidence="9" id="KW-1185">Reference proteome</keyword>
<keyword evidence="3" id="KW-0813">Transport</keyword>
<gene>
    <name evidence="8" type="ORF">ZOSMA_181G00260</name>
</gene>
<proteinExistence type="predicted"/>
<evidence type="ECO:0000256" key="5">
    <source>
        <dbReference type="ARBA" id="ARBA00023136"/>
    </source>
</evidence>
<evidence type="ECO:0000313" key="9">
    <source>
        <dbReference type="Proteomes" id="UP000036987"/>
    </source>
</evidence>
<dbReference type="GO" id="GO:0003333">
    <property type="term" value="P:amino acid transmembrane transport"/>
    <property type="evidence" value="ECO:0000318"/>
    <property type="project" value="GO_Central"/>
</dbReference>
<evidence type="ECO:0000256" key="3">
    <source>
        <dbReference type="ARBA" id="ARBA00022970"/>
    </source>
</evidence>
<organism evidence="8 9">
    <name type="scientific">Zostera marina</name>
    <name type="common">Eelgrass</name>
    <dbReference type="NCBI Taxonomy" id="29655"/>
    <lineage>
        <taxon>Eukaryota</taxon>
        <taxon>Viridiplantae</taxon>
        <taxon>Streptophyta</taxon>
        <taxon>Embryophyta</taxon>
        <taxon>Tracheophyta</taxon>
        <taxon>Spermatophyta</taxon>
        <taxon>Magnoliopsida</taxon>
        <taxon>Liliopsida</taxon>
        <taxon>Zosteraceae</taxon>
        <taxon>Zostera</taxon>
    </lineage>
</organism>
<feature type="transmembrane region" description="Helical" evidence="6">
    <location>
        <begin position="142"/>
        <end position="163"/>
    </location>
</feature>
<evidence type="ECO:0000313" key="8">
    <source>
        <dbReference type="EMBL" id="KMZ71391.1"/>
    </source>
</evidence>
<dbReference type="AlphaFoldDB" id="A0A0K9PQY1"/>
<feature type="transmembrane region" description="Helical" evidence="6">
    <location>
        <begin position="399"/>
        <end position="421"/>
    </location>
</feature>
<evidence type="ECO:0000256" key="6">
    <source>
        <dbReference type="SAM" id="Phobius"/>
    </source>
</evidence>
<feature type="transmembrane region" description="Helical" evidence="6">
    <location>
        <begin position="212"/>
        <end position="236"/>
    </location>
</feature>
<dbReference type="PANTHER" id="PTHR22950">
    <property type="entry name" value="AMINO ACID TRANSPORTER"/>
    <property type="match status" value="1"/>
</dbReference>
<feature type="transmembrane region" description="Helical" evidence="6">
    <location>
        <begin position="170"/>
        <end position="189"/>
    </location>
</feature>
<feature type="transmembrane region" description="Helical" evidence="6">
    <location>
        <begin position="31"/>
        <end position="51"/>
    </location>
</feature>
<comment type="subcellular location">
    <subcellularLocation>
        <location evidence="1">Membrane</location>
        <topology evidence="1">Multi-pass membrane protein</topology>
    </subcellularLocation>
</comment>
<feature type="transmembrane region" description="Helical" evidence="6">
    <location>
        <begin position="290"/>
        <end position="312"/>
    </location>
</feature>
<evidence type="ECO:0000256" key="1">
    <source>
        <dbReference type="ARBA" id="ARBA00004141"/>
    </source>
</evidence>
<feature type="transmembrane region" description="Helical" evidence="6">
    <location>
        <begin position="364"/>
        <end position="387"/>
    </location>
</feature>
<evidence type="ECO:0000256" key="4">
    <source>
        <dbReference type="ARBA" id="ARBA00022989"/>
    </source>
</evidence>
<evidence type="ECO:0000259" key="7">
    <source>
        <dbReference type="Pfam" id="PF01490"/>
    </source>
</evidence>
<feature type="domain" description="Amino acid transporter transmembrane" evidence="7">
    <location>
        <begin position="25"/>
        <end position="419"/>
    </location>
</feature>
<feature type="transmembrane region" description="Helical" evidence="6">
    <location>
        <begin position="57"/>
        <end position="78"/>
    </location>
</feature>
<dbReference type="GO" id="GO:0015179">
    <property type="term" value="F:L-amino acid transmembrane transporter activity"/>
    <property type="evidence" value="ECO:0000318"/>
    <property type="project" value="GO_Central"/>
</dbReference>
<feature type="transmembrane region" description="Helical" evidence="6">
    <location>
        <begin position="109"/>
        <end position="130"/>
    </location>
</feature>
<feature type="transmembrane region" description="Helical" evidence="6">
    <location>
        <begin position="248"/>
        <end position="270"/>
    </location>
</feature>
<reference evidence="9" key="1">
    <citation type="journal article" date="2016" name="Nature">
        <title>The genome of the seagrass Zostera marina reveals angiosperm adaptation to the sea.</title>
        <authorList>
            <person name="Olsen J.L."/>
            <person name="Rouze P."/>
            <person name="Verhelst B."/>
            <person name="Lin Y.-C."/>
            <person name="Bayer T."/>
            <person name="Collen J."/>
            <person name="Dattolo E."/>
            <person name="De Paoli E."/>
            <person name="Dittami S."/>
            <person name="Maumus F."/>
            <person name="Michel G."/>
            <person name="Kersting A."/>
            <person name="Lauritano C."/>
            <person name="Lohaus R."/>
            <person name="Toepel M."/>
            <person name="Tonon T."/>
            <person name="Vanneste K."/>
            <person name="Amirebrahimi M."/>
            <person name="Brakel J."/>
            <person name="Bostroem C."/>
            <person name="Chovatia M."/>
            <person name="Grimwood J."/>
            <person name="Jenkins J.W."/>
            <person name="Jueterbock A."/>
            <person name="Mraz A."/>
            <person name="Stam W.T."/>
            <person name="Tice H."/>
            <person name="Bornberg-Bauer E."/>
            <person name="Green P.J."/>
            <person name="Pearson G.A."/>
            <person name="Procaccini G."/>
            <person name="Duarte C.M."/>
            <person name="Schmutz J."/>
            <person name="Reusch T.B.H."/>
            <person name="Van de Peer Y."/>
        </authorList>
    </citation>
    <scope>NUCLEOTIDE SEQUENCE [LARGE SCALE GENOMIC DNA]</scope>
    <source>
        <strain evidence="9">cv. Finnish</strain>
    </source>
</reference>
<dbReference type="PANTHER" id="PTHR22950:SF349">
    <property type="entry name" value="AMINO ACID TRANSPORTER TRANSMEMBRANE DOMAIN-CONTAINING PROTEIN"/>
    <property type="match status" value="1"/>
</dbReference>
<keyword evidence="4 6" id="KW-1133">Transmembrane helix</keyword>
<dbReference type="InterPro" id="IPR013057">
    <property type="entry name" value="AA_transpt_TM"/>
</dbReference>
<sequence>MATVNGGDVEAPLLEQYTNVSSAGGATMGQTLGHVMVTIVGTGVLGLPYAFKASGWLAGSLGVVFAGIATFYTMNLLVECSKKLHQGESIRIETYGDLGFIALGNKGRYLTEIMVFISQATCVIAYLIFIGQNLSSVFITSIQIRPTTFIFFVVLPLEFALSFIRSFTSLAPFSIFADACNALAVVIVLKDEMGVINGFSEKVAEANALDGIWGIPFAAGIAVFCFDGFTMTLPLESSMADRKLHRRVLSLAFLGITIVYVFFGFLGYIAYGDDTQDIVTLNLPNDWSSITVKIGLCVGLAFTFPIVMHPIYDMAEMRLKSRVWFIKICEQLHGAEWAGVHILRMLLLVSMAMTASFIPGFGAFISFTGSTVCALLAFVFPAAFHLRFLGPSLNMWRKVLDWIILSMGLVFAIYGSLVAVFGNSMV</sequence>
<dbReference type="STRING" id="29655.A0A0K9PQY1"/>